<dbReference type="OrthoDB" id="2011998at2759"/>
<sequence length="209" mass="23627">MISEASTKIQSASYNNQAGCIPIRIKKLAGSGNGSSLLSLEDFQILLVTSGTSGENWVFPKGSIKKSESKKEAALRETMEEAGVKGKIIKALAPIDVADHHKGCNLRYFPTYVKKKQSKAVWDEKSKRHRKWYRLSDAPTTIYPLKPHIMASIVALQRSIGVYQQEINQALKLADIPFDQFPLKSIQDYIVPKKDKKKKEKEIQRKQRK</sequence>
<dbReference type="GO" id="GO:0046872">
    <property type="term" value="F:metal ion binding"/>
    <property type="evidence" value="ECO:0007669"/>
    <property type="project" value="UniProtKB-KW"/>
</dbReference>
<dbReference type="GO" id="GO:0005737">
    <property type="term" value="C:cytoplasm"/>
    <property type="evidence" value="ECO:0007669"/>
    <property type="project" value="TreeGrafter"/>
</dbReference>
<dbReference type="PANTHER" id="PTHR12629">
    <property type="entry name" value="DIPHOSPHOINOSITOL POLYPHOSPHATE PHOSPHOHYDROLASE"/>
    <property type="match status" value="1"/>
</dbReference>
<dbReference type="Pfam" id="PF00293">
    <property type="entry name" value="NUDIX"/>
    <property type="match status" value="1"/>
</dbReference>
<evidence type="ECO:0000313" key="7">
    <source>
        <dbReference type="Proteomes" id="UP000695562"/>
    </source>
</evidence>
<dbReference type="InterPro" id="IPR000086">
    <property type="entry name" value="NUDIX_hydrolase_dom"/>
</dbReference>
<evidence type="ECO:0000256" key="1">
    <source>
        <dbReference type="ARBA" id="ARBA00001946"/>
    </source>
</evidence>
<dbReference type="InterPro" id="IPR020084">
    <property type="entry name" value="NUDIX_hydrolase_CS"/>
</dbReference>
<dbReference type="InterPro" id="IPR047198">
    <property type="entry name" value="DDP-like_NUDIX"/>
</dbReference>
<accession>A0A8J4PLH6</accession>
<gene>
    <name evidence="6" type="ORF">CYY_009504</name>
</gene>
<dbReference type="PANTHER" id="PTHR12629:SF0">
    <property type="entry name" value="DIPHOSPHOINOSITOL-POLYPHOSPHATE DIPHOSPHATASE"/>
    <property type="match status" value="1"/>
</dbReference>
<evidence type="ECO:0000259" key="5">
    <source>
        <dbReference type="PROSITE" id="PS51462"/>
    </source>
</evidence>
<comment type="caution">
    <text evidence="6">The sequence shown here is derived from an EMBL/GenBank/DDBJ whole genome shotgun (WGS) entry which is preliminary data.</text>
</comment>
<evidence type="ECO:0000313" key="6">
    <source>
        <dbReference type="EMBL" id="KAF2069173.1"/>
    </source>
</evidence>
<protein>
    <recommendedName>
        <fullName evidence="5">Nudix hydrolase domain-containing protein</fullName>
    </recommendedName>
</protein>
<evidence type="ECO:0000256" key="3">
    <source>
        <dbReference type="ARBA" id="ARBA00022801"/>
    </source>
</evidence>
<dbReference type="CDD" id="cd04666">
    <property type="entry name" value="NUDIX_DIPP2_like_Nudt4"/>
    <property type="match status" value="1"/>
</dbReference>
<evidence type="ECO:0000256" key="4">
    <source>
        <dbReference type="ARBA" id="ARBA00022842"/>
    </source>
</evidence>
<dbReference type="Proteomes" id="UP000695562">
    <property type="component" value="Unassembled WGS sequence"/>
</dbReference>
<organism evidence="6 7">
    <name type="scientific">Polysphondylium violaceum</name>
    <dbReference type="NCBI Taxonomy" id="133409"/>
    <lineage>
        <taxon>Eukaryota</taxon>
        <taxon>Amoebozoa</taxon>
        <taxon>Evosea</taxon>
        <taxon>Eumycetozoa</taxon>
        <taxon>Dictyostelia</taxon>
        <taxon>Dictyosteliales</taxon>
        <taxon>Dictyosteliaceae</taxon>
        <taxon>Polysphondylium</taxon>
    </lineage>
</organism>
<dbReference type="GO" id="GO:0005634">
    <property type="term" value="C:nucleus"/>
    <property type="evidence" value="ECO:0007669"/>
    <property type="project" value="TreeGrafter"/>
</dbReference>
<reference evidence="6" key="1">
    <citation type="submission" date="2020-01" db="EMBL/GenBank/DDBJ databases">
        <title>Development of genomics and gene disruption for Polysphondylium violaceum indicates a role for the polyketide synthase stlB in stalk morphogenesis.</title>
        <authorList>
            <person name="Narita B."/>
            <person name="Kawabe Y."/>
            <person name="Kin K."/>
            <person name="Saito T."/>
            <person name="Gibbs R."/>
            <person name="Kuspa A."/>
            <person name="Muzny D."/>
            <person name="Queller D."/>
            <person name="Richards S."/>
            <person name="Strassman J."/>
            <person name="Sucgang R."/>
            <person name="Worley K."/>
            <person name="Schaap P."/>
        </authorList>
    </citation>
    <scope>NUCLEOTIDE SEQUENCE</scope>
    <source>
        <strain evidence="6">QSvi11</strain>
    </source>
</reference>
<comment type="cofactor">
    <cofactor evidence="1">
        <name>Mg(2+)</name>
        <dbReference type="ChEBI" id="CHEBI:18420"/>
    </cofactor>
</comment>
<dbReference type="EMBL" id="AJWJ01000726">
    <property type="protein sequence ID" value="KAF2069173.1"/>
    <property type="molecule type" value="Genomic_DNA"/>
</dbReference>
<dbReference type="SUPFAM" id="SSF55811">
    <property type="entry name" value="Nudix"/>
    <property type="match status" value="1"/>
</dbReference>
<keyword evidence="2" id="KW-0479">Metal-binding</keyword>
<keyword evidence="4" id="KW-0460">Magnesium</keyword>
<dbReference type="Gene3D" id="3.90.79.10">
    <property type="entry name" value="Nucleoside Triphosphate Pyrophosphohydrolase"/>
    <property type="match status" value="1"/>
</dbReference>
<dbReference type="InterPro" id="IPR015797">
    <property type="entry name" value="NUDIX_hydrolase-like_dom_sf"/>
</dbReference>
<keyword evidence="3" id="KW-0378">Hydrolase</keyword>
<name>A0A8J4PLH6_9MYCE</name>
<keyword evidence="7" id="KW-1185">Reference proteome</keyword>
<dbReference type="PROSITE" id="PS00893">
    <property type="entry name" value="NUDIX_BOX"/>
    <property type="match status" value="1"/>
</dbReference>
<dbReference type="AlphaFoldDB" id="A0A8J4PLH6"/>
<dbReference type="PROSITE" id="PS51462">
    <property type="entry name" value="NUDIX"/>
    <property type="match status" value="1"/>
</dbReference>
<dbReference type="GO" id="GO:0016462">
    <property type="term" value="F:pyrophosphatase activity"/>
    <property type="evidence" value="ECO:0007669"/>
    <property type="project" value="InterPro"/>
</dbReference>
<feature type="domain" description="Nudix hydrolase" evidence="5">
    <location>
        <begin position="13"/>
        <end position="156"/>
    </location>
</feature>
<proteinExistence type="predicted"/>
<evidence type="ECO:0000256" key="2">
    <source>
        <dbReference type="ARBA" id="ARBA00022723"/>
    </source>
</evidence>